<reference evidence="2 3" key="1">
    <citation type="journal article" date="2015" name="Nature">
        <title>rRNA introns, odd ribosomes, and small enigmatic genomes across a large radiation of phyla.</title>
        <authorList>
            <person name="Brown C.T."/>
            <person name="Hug L.A."/>
            <person name="Thomas B.C."/>
            <person name="Sharon I."/>
            <person name="Castelle C.J."/>
            <person name="Singh A."/>
            <person name="Wilkins M.J."/>
            <person name="Williams K.H."/>
            <person name="Banfield J.F."/>
        </authorList>
    </citation>
    <scope>NUCLEOTIDE SEQUENCE [LARGE SCALE GENOMIC DNA]</scope>
</reference>
<accession>A0A0G1YDW1</accession>
<sequence>MRVKLPQPITMCLGVMHRGVVPLDPTVEIEGVWPASRSTMAALVRSPDRPCWSSSDPGPTAGTGSLSSTRSSTPAACCGQSALLSRPSLPGLVFPVKHRFNCLSNHLDG</sequence>
<comment type="caution">
    <text evidence="2">The sequence shown here is derived from an EMBL/GenBank/DDBJ whole genome shotgun (WGS) entry which is preliminary data.</text>
</comment>
<protein>
    <submittedName>
        <fullName evidence="2">Uncharacterized protein</fullName>
    </submittedName>
</protein>
<gene>
    <name evidence="2" type="ORF">UY92_C0021G0019</name>
</gene>
<dbReference type="AlphaFoldDB" id="A0A0G1YDW1"/>
<dbReference type="EMBL" id="LCRX01000021">
    <property type="protein sequence ID" value="KKW41385.1"/>
    <property type="molecule type" value="Genomic_DNA"/>
</dbReference>
<dbReference type="Proteomes" id="UP000033870">
    <property type="component" value="Unassembled WGS sequence"/>
</dbReference>
<feature type="compositionally biased region" description="Low complexity" evidence="1">
    <location>
        <begin position="60"/>
        <end position="73"/>
    </location>
</feature>
<evidence type="ECO:0000313" key="2">
    <source>
        <dbReference type="EMBL" id="KKW41385.1"/>
    </source>
</evidence>
<evidence type="ECO:0000313" key="3">
    <source>
        <dbReference type="Proteomes" id="UP000033870"/>
    </source>
</evidence>
<organism evidence="2 3">
    <name type="scientific">Candidatus Magasanikbacteria bacterium GW2011_GWA2_56_11</name>
    <dbReference type="NCBI Taxonomy" id="1619044"/>
    <lineage>
        <taxon>Bacteria</taxon>
        <taxon>Candidatus Magasanikiibacteriota</taxon>
    </lineage>
</organism>
<feature type="region of interest" description="Disordered" evidence="1">
    <location>
        <begin position="46"/>
        <end position="74"/>
    </location>
</feature>
<proteinExistence type="predicted"/>
<name>A0A0G1YDW1_9BACT</name>
<evidence type="ECO:0000256" key="1">
    <source>
        <dbReference type="SAM" id="MobiDB-lite"/>
    </source>
</evidence>